<evidence type="ECO:0000313" key="3">
    <source>
        <dbReference type="Proteomes" id="UP000178401"/>
    </source>
</evidence>
<feature type="transmembrane region" description="Helical" evidence="1">
    <location>
        <begin position="153"/>
        <end position="173"/>
    </location>
</feature>
<comment type="caution">
    <text evidence="2">The sequence shown here is derived from an EMBL/GenBank/DDBJ whole genome shotgun (WGS) entry which is preliminary data.</text>
</comment>
<evidence type="ECO:0008006" key="4">
    <source>
        <dbReference type="Google" id="ProtNLM"/>
    </source>
</evidence>
<dbReference type="AlphaFoldDB" id="A0A1F7XT45"/>
<feature type="transmembrane region" description="Helical" evidence="1">
    <location>
        <begin position="58"/>
        <end position="79"/>
    </location>
</feature>
<dbReference type="EMBL" id="MGFY01000003">
    <property type="protein sequence ID" value="OGM17445.1"/>
    <property type="molecule type" value="Genomic_DNA"/>
</dbReference>
<feature type="transmembrane region" description="Helical" evidence="1">
    <location>
        <begin position="6"/>
        <end position="27"/>
    </location>
</feature>
<keyword evidence="1" id="KW-0812">Transmembrane</keyword>
<evidence type="ECO:0000313" key="2">
    <source>
        <dbReference type="EMBL" id="OGM17445.1"/>
    </source>
</evidence>
<accession>A0A1F7XT45</accession>
<protein>
    <recommendedName>
        <fullName evidence="4">Copper resistance protein D domain-containing protein</fullName>
    </recommendedName>
</protein>
<evidence type="ECO:0000256" key="1">
    <source>
        <dbReference type="SAM" id="Phobius"/>
    </source>
</evidence>
<keyword evidence="1" id="KW-0472">Membrane</keyword>
<keyword evidence="1" id="KW-1133">Transmembrane helix</keyword>
<feature type="transmembrane region" description="Helical" evidence="1">
    <location>
        <begin position="91"/>
        <end position="116"/>
    </location>
</feature>
<dbReference type="Proteomes" id="UP000178401">
    <property type="component" value="Unassembled WGS sequence"/>
</dbReference>
<organism evidence="2 3">
    <name type="scientific">Candidatus Woesebacteria bacterium RBG_19FT_COMBO_37_29</name>
    <dbReference type="NCBI Taxonomy" id="1802486"/>
    <lineage>
        <taxon>Bacteria</taxon>
        <taxon>Candidatus Woeseibacteriota</taxon>
    </lineage>
</organism>
<proteinExistence type="predicted"/>
<sequence>MTEQIIHSILLALHNIALVGCAAAPFYNRALVLKRGQYGPKLHYELDKVVEDTLQGNAPYCITFIITLIITGIAMPFNYYLFQGTIKQTHIVSVAALTVKLMAVAGMVVIMLRIFYRINPRLRELFGKFSPSTKPDESTEKEFFTLRAKRKSLCEICLIFAIIVLVASAFLGFNV</sequence>
<gene>
    <name evidence="2" type="ORF">A2V55_02525</name>
</gene>
<reference evidence="2 3" key="1">
    <citation type="journal article" date="2016" name="Nat. Commun.">
        <title>Thousands of microbial genomes shed light on interconnected biogeochemical processes in an aquifer system.</title>
        <authorList>
            <person name="Anantharaman K."/>
            <person name="Brown C.T."/>
            <person name="Hug L.A."/>
            <person name="Sharon I."/>
            <person name="Castelle C.J."/>
            <person name="Probst A.J."/>
            <person name="Thomas B.C."/>
            <person name="Singh A."/>
            <person name="Wilkins M.J."/>
            <person name="Karaoz U."/>
            <person name="Brodie E.L."/>
            <person name="Williams K.H."/>
            <person name="Hubbard S.S."/>
            <person name="Banfield J.F."/>
        </authorList>
    </citation>
    <scope>NUCLEOTIDE SEQUENCE [LARGE SCALE GENOMIC DNA]</scope>
</reference>
<name>A0A1F7XT45_9BACT</name>